<evidence type="ECO:0000313" key="3">
    <source>
        <dbReference type="RefSeq" id="XP_016442728.1"/>
    </source>
</evidence>
<sequence>MGECRRPNPNSPQFRQWERCDDMVTSWILNSLAKEIYDSVEYVNDSVELSRELEDRYDQTNGETLYQIHKEINDLVQGTLDITTYYTRMKRLWEELNTLSAKSQCSYNCTCGAKETMHKAEQDRRLIQFLMGLDEVYTIVRGSILMMKPLPSMAQAFFLLIQEEKQREFKPNSQLSLDSTSLHVNANPQHQNPFRARNFKTHYTVNNNNKGRSFCDYCKRPGHIREKCYKLHGYPQGSSYNNQNFNRTNTQPYNQGNNQNHKFNKGKGSVANIHRTPTDMIHENGDEQDLQDENQNVNLTK</sequence>
<name>A0A1S3XS04_TOBAC</name>
<dbReference type="PANTHER" id="PTHR34222">
    <property type="entry name" value="GAG_PRE-INTEGRS DOMAIN-CONTAINING PROTEIN"/>
    <property type="match status" value="1"/>
</dbReference>
<reference evidence="3" key="2">
    <citation type="submission" date="2025-08" db="UniProtKB">
        <authorList>
            <consortium name="RefSeq"/>
        </authorList>
    </citation>
    <scope>IDENTIFICATION</scope>
    <source>
        <tissue evidence="3">Leaf</tissue>
    </source>
</reference>
<accession>A0A1S3XS04</accession>
<dbReference type="RefSeq" id="XP_016442728.1">
    <property type="nucleotide sequence ID" value="XM_016587242.1"/>
</dbReference>
<organism evidence="2 3">
    <name type="scientific">Nicotiana tabacum</name>
    <name type="common">Common tobacco</name>
    <dbReference type="NCBI Taxonomy" id="4097"/>
    <lineage>
        <taxon>Eukaryota</taxon>
        <taxon>Viridiplantae</taxon>
        <taxon>Streptophyta</taxon>
        <taxon>Embryophyta</taxon>
        <taxon>Tracheophyta</taxon>
        <taxon>Spermatophyta</taxon>
        <taxon>Magnoliopsida</taxon>
        <taxon>eudicotyledons</taxon>
        <taxon>Gunneridae</taxon>
        <taxon>Pentapetalae</taxon>
        <taxon>asterids</taxon>
        <taxon>lamiids</taxon>
        <taxon>Solanales</taxon>
        <taxon>Solanaceae</taxon>
        <taxon>Nicotianoideae</taxon>
        <taxon>Nicotianeae</taxon>
        <taxon>Nicotiana</taxon>
    </lineage>
</organism>
<feature type="region of interest" description="Disordered" evidence="1">
    <location>
        <begin position="239"/>
        <end position="301"/>
    </location>
</feature>
<gene>
    <name evidence="3" type="primary">LOC107768138</name>
</gene>
<dbReference type="AlphaFoldDB" id="A0A1S3XS04"/>
<dbReference type="GeneID" id="107768138"/>
<evidence type="ECO:0000256" key="1">
    <source>
        <dbReference type="SAM" id="MobiDB-lite"/>
    </source>
</evidence>
<reference evidence="2" key="1">
    <citation type="journal article" date="2014" name="Nat. Commun.">
        <title>The tobacco genome sequence and its comparison with those of tomato and potato.</title>
        <authorList>
            <person name="Sierro N."/>
            <person name="Battey J.N."/>
            <person name="Ouadi S."/>
            <person name="Bakaher N."/>
            <person name="Bovet L."/>
            <person name="Willig A."/>
            <person name="Goepfert S."/>
            <person name="Peitsch M.C."/>
            <person name="Ivanov N.V."/>
        </authorList>
    </citation>
    <scope>NUCLEOTIDE SEQUENCE [LARGE SCALE GENOMIC DNA]</scope>
</reference>
<dbReference type="Proteomes" id="UP000790787">
    <property type="component" value="Chromosome 4"/>
</dbReference>
<dbReference type="KEGG" id="nta:107768138"/>
<dbReference type="PANTHER" id="PTHR34222:SF99">
    <property type="entry name" value="PROTEIN, PUTATIVE-RELATED"/>
    <property type="match status" value="1"/>
</dbReference>
<keyword evidence="2" id="KW-1185">Reference proteome</keyword>
<dbReference type="OrthoDB" id="1717805at2759"/>
<dbReference type="PaxDb" id="4097-A0A1S3XS04"/>
<protein>
    <submittedName>
        <fullName evidence="3">Uncharacterized protein LOC107768138</fullName>
    </submittedName>
</protein>
<feature type="compositionally biased region" description="Polar residues" evidence="1">
    <location>
        <begin position="239"/>
        <end position="261"/>
    </location>
</feature>
<evidence type="ECO:0000313" key="2">
    <source>
        <dbReference type="Proteomes" id="UP000790787"/>
    </source>
</evidence>
<proteinExistence type="predicted"/>
<feature type="compositionally biased region" description="Basic and acidic residues" evidence="1">
    <location>
        <begin position="276"/>
        <end position="285"/>
    </location>
</feature>